<sequence>MRELERLVGEMESGQLTLEQSLLAYQNGAELLKFCQNTLDSARQQVEVLENTLLKPYIPVSVQRDD</sequence>
<dbReference type="GO" id="GO:0006308">
    <property type="term" value="P:DNA catabolic process"/>
    <property type="evidence" value="ECO:0007669"/>
    <property type="project" value="InterPro"/>
</dbReference>
<dbReference type="SUPFAM" id="SSF116842">
    <property type="entry name" value="XseB-like"/>
    <property type="match status" value="1"/>
</dbReference>
<dbReference type="Pfam" id="PF02609">
    <property type="entry name" value="Exonuc_VII_S"/>
    <property type="match status" value="1"/>
</dbReference>
<comment type="caution">
    <text evidence="4">The sequence shown here is derived from an EMBL/GenBank/DDBJ whole genome shotgun (WGS) entry which is preliminary data.</text>
</comment>
<evidence type="ECO:0000256" key="3">
    <source>
        <dbReference type="ARBA" id="ARBA00022801"/>
    </source>
</evidence>
<dbReference type="EMBL" id="CABR01000028">
    <property type="protein sequence ID" value="CBI09366.1"/>
    <property type="molecule type" value="Genomic_DNA"/>
</dbReference>
<keyword evidence="4" id="KW-0269">Exonuclease</keyword>
<name>E6QQ45_9ZZZZ</name>
<keyword evidence="1" id="KW-0963">Cytoplasm</keyword>
<reference evidence="4" key="1">
    <citation type="submission" date="2009-10" db="EMBL/GenBank/DDBJ databases">
        <title>Diversity of trophic interactions inside an arsenic-rich microbial ecosystem.</title>
        <authorList>
            <person name="Bertin P.N."/>
            <person name="Heinrich-Salmeron A."/>
            <person name="Pelletier E."/>
            <person name="Goulhen-Chollet F."/>
            <person name="Arsene-Ploetze F."/>
            <person name="Gallien S."/>
            <person name="Calteau A."/>
            <person name="Vallenet D."/>
            <person name="Casiot C."/>
            <person name="Chane-Woon-Ming B."/>
            <person name="Giloteaux L."/>
            <person name="Barakat M."/>
            <person name="Bonnefoy V."/>
            <person name="Bruneel O."/>
            <person name="Chandler M."/>
            <person name="Cleiss J."/>
            <person name="Duran R."/>
            <person name="Elbaz-Poulichet F."/>
            <person name="Fonknechten N."/>
            <person name="Lauga B."/>
            <person name="Mornico D."/>
            <person name="Ortet P."/>
            <person name="Schaeffer C."/>
            <person name="Siguier P."/>
            <person name="Alexander Thil Smith A."/>
            <person name="Van Dorsselaer A."/>
            <person name="Weissenbach J."/>
            <person name="Medigue C."/>
            <person name="Le Paslier D."/>
        </authorList>
    </citation>
    <scope>NUCLEOTIDE SEQUENCE</scope>
</reference>
<evidence type="ECO:0000256" key="2">
    <source>
        <dbReference type="ARBA" id="ARBA00022722"/>
    </source>
</evidence>
<dbReference type="NCBIfam" id="TIGR01280">
    <property type="entry name" value="xseB"/>
    <property type="match status" value="1"/>
</dbReference>
<dbReference type="PANTHER" id="PTHR34137:SF1">
    <property type="entry name" value="EXODEOXYRIBONUCLEASE 7 SMALL SUBUNIT"/>
    <property type="match status" value="1"/>
</dbReference>
<keyword evidence="2" id="KW-0540">Nuclease</keyword>
<gene>
    <name evidence="4" type="ORF">CARN7_0092</name>
</gene>
<dbReference type="GO" id="GO:0005829">
    <property type="term" value="C:cytosol"/>
    <property type="evidence" value="ECO:0007669"/>
    <property type="project" value="TreeGrafter"/>
</dbReference>
<keyword evidence="3 4" id="KW-0378">Hydrolase</keyword>
<evidence type="ECO:0000256" key="1">
    <source>
        <dbReference type="ARBA" id="ARBA00022490"/>
    </source>
</evidence>
<proteinExistence type="predicted"/>
<dbReference type="AlphaFoldDB" id="E6QQ45"/>
<dbReference type="GO" id="GO:0009318">
    <property type="term" value="C:exodeoxyribonuclease VII complex"/>
    <property type="evidence" value="ECO:0007669"/>
    <property type="project" value="InterPro"/>
</dbReference>
<organism evidence="4">
    <name type="scientific">mine drainage metagenome</name>
    <dbReference type="NCBI Taxonomy" id="410659"/>
    <lineage>
        <taxon>unclassified sequences</taxon>
        <taxon>metagenomes</taxon>
        <taxon>ecological metagenomes</taxon>
    </lineage>
</organism>
<dbReference type="InterPro" id="IPR003761">
    <property type="entry name" value="Exonuc_VII_S"/>
</dbReference>
<evidence type="ECO:0000313" key="4">
    <source>
        <dbReference type="EMBL" id="CBI09366.1"/>
    </source>
</evidence>
<dbReference type="InterPro" id="IPR037004">
    <property type="entry name" value="Exonuc_VII_ssu_sf"/>
</dbReference>
<dbReference type="EC" id="3.1.11.6" evidence="4"/>
<dbReference type="Gene3D" id="1.10.287.1040">
    <property type="entry name" value="Exonuclease VII, small subunit"/>
    <property type="match status" value="1"/>
</dbReference>
<accession>E6QQ45</accession>
<dbReference type="GO" id="GO:0008855">
    <property type="term" value="F:exodeoxyribonuclease VII activity"/>
    <property type="evidence" value="ECO:0007669"/>
    <property type="project" value="UniProtKB-EC"/>
</dbReference>
<dbReference type="PANTHER" id="PTHR34137">
    <property type="entry name" value="EXODEOXYRIBONUCLEASE 7 SMALL SUBUNIT"/>
    <property type="match status" value="1"/>
</dbReference>
<protein>
    <submittedName>
        <fullName evidence="4">Putative Exodeoxyribonuclease VII small subunit (Exonuclease VII small subunit) (XseB)</fullName>
        <ecNumber evidence="4">3.1.11.6</ecNumber>
    </submittedName>
</protein>